<dbReference type="EMBL" id="REFI01000007">
    <property type="protein sequence ID" value="RMA78498.1"/>
    <property type="molecule type" value="Genomic_DNA"/>
</dbReference>
<evidence type="ECO:0000313" key="4">
    <source>
        <dbReference type="Proteomes" id="UP000267246"/>
    </source>
</evidence>
<comment type="similarity">
    <text evidence="1">Belongs to the DNA polymerase type-Y family.</text>
</comment>
<accession>A0A3M0A6R7</accession>
<dbReference type="InterPro" id="IPR043502">
    <property type="entry name" value="DNA/RNA_pol_sf"/>
</dbReference>
<dbReference type="InterPro" id="IPR050116">
    <property type="entry name" value="DNA_polymerase-Y"/>
</dbReference>
<gene>
    <name evidence="3" type="ORF">JN00_0328</name>
</gene>
<dbReference type="PROSITE" id="PS50173">
    <property type="entry name" value="UMUC"/>
    <property type="match status" value="1"/>
</dbReference>
<dbReference type="InterPro" id="IPR036775">
    <property type="entry name" value="DNA_pol_Y-fam_lit_finger_sf"/>
</dbReference>
<dbReference type="OrthoDB" id="9808813at2"/>
<dbReference type="PANTHER" id="PTHR11076:SF33">
    <property type="entry name" value="DNA POLYMERASE KAPPA"/>
    <property type="match status" value="1"/>
</dbReference>
<dbReference type="InterPro" id="IPR001126">
    <property type="entry name" value="UmuC"/>
</dbReference>
<dbReference type="GO" id="GO:0003684">
    <property type="term" value="F:damaged DNA binding"/>
    <property type="evidence" value="ECO:0007669"/>
    <property type="project" value="InterPro"/>
</dbReference>
<dbReference type="Gene3D" id="3.30.70.270">
    <property type="match status" value="1"/>
</dbReference>
<proteinExistence type="inferred from homology"/>
<dbReference type="InterPro" id="IPR022880">
    <property type="entry name" value="DNApol_IV"/>
</dbReference>
<reference evidence="3 4" key="1">
    <citation type="submission" date="2018-10" db="EMBL/GenBank/DDBJ databases">
        <title>Genomic Encyclopedia of Archaeal and Bacterial Type Strains, Phase II (KMG-II): from individual species to whole genera.</title>
        <authorList>
            <person name="Goeker M."/>
        </authorList>
    </citation>
    <scope>NUCLEOTIDE SEQUENCE [LARGE SCALE GENOMIC DNA]</scope>
    <source>
        <strain evidence="3 4">ATCC 29870</strain>
    </source>
</reference>
<dbReference type="GO" id="GO:0003887">
    <property type="term" value="F:DNA-directed DNA polymerase activity"/>
    <property type="evidence" value="ECO:0007669"/>
    <property type="project" value="InterPro"/>
</dbReference>
<comment type="caution">
    <text evidence="3">The sequence shown here is derived from an EMBL/GenBank/DDBJ whole genome shotgun (WGS) entry which is preliminary data.</text>
</comment>
<feature type="domain" description="UmuC" evidence="2">
    <location>
        <begin position="5"/>
        <end position="186"/>
    </location>
</feature>
<dbReference type="Proteomes" id="UP000267246">
    <property type="component" value="Unassembled WGS sequence"/>
</dbReference>
<dbReference type="Pfam" id="PF00817">
    <property type="entry name" value="IMS"/>
    <property type="match status" value="1"/>
</dbReference>
<dbReference type="SUPFAM" id="SSF100879">
    <property type="entry name" value="Lesion bypass DNA polymerase (Y-family), little finger domain"/>
    <property type="match status" value="1"/>
</dbReference>
<dbReference type="GO" id="GO:0009432">
    <property type="term" value="P:SOS response"/>
    <property type="evidence" value="ECO:0007669"/>
    <property type="project" value="TreeGrafter"/>
</dbReference>
<organism evidence="3 4">
    <name type="scientific">Metamycoplasma subdolum</name>
    <dbReference type="NCBI Taxonomy" id="92407"/>
    <lineage>
        <taxon>Bacteria</taxon>
        <taxon>Bacillati</taxon>
        <taxon>Mycoplasmatota</taxon>
        <taxon>Mycoplasmoidales</taxon>
        <taxon>Metamycoplasmataceae</taxon>
        <taxon>Metamycoplasma</taxon>
    </lineage>
</organism>
<dbReference type="Gene3D" id="3.40.1170.60">
    <property type="match status" value="1"/>
</dbReference>
<dbReference type="PANTHER" id="PTHR11076">
    <property type="entry name" value="DNA REPAIR POLYMERASE UMUC / TRANSFERASE FAMILY MEMBER"/>
    <property type="match status" value="1"/>
</dbReference>
<protein>
    <submittedName>
        <fullName evidence="3">DNA polymerase-4</fullName>
    </submittedName>
</protein>
<dbReference type="GO" id="GO:0005829">
    <property type="term" value="C:cytosol"/>
    <property type="evidence" value="ECO:0007669"/>
    <property type="project" value="TreeGrafter"/>
</dbReference>
<name>A0A3M0A6R7_9BACT</name>
<evidence type="ECO:0000256" key="1">
    <source>
        <dbReference type="ARBA" id="ARBA00010945"/>
    </source>
</evidence>
<dbReference type="RefSeq" id="WP_121940804.1">
    <property type="nucleotide sequence ID" value="NZ_REFI01000007.1"/>
</dbReference>
<dbReference type="Gene3D" id="1.10.150.20">
    <property type="entry name" value="5' to 3' exonuclease, C-terminal subdomain"/>
    <property type="match status" value="1"/>
</dbReference>
<evidence type="ECO:0000259" key="2">
    <source>
        <dbReference type="PROSITE" id="PS50173"/>
    </source>
</evidence>
<evidence type="ECO:0000313" key="3">
    <source>
        <dbReference type="EMBL" id="RMA78498.1"/>
    </source>
</evidence>
<dbReference type="InterPro" id="IPR017961">
    <property type="entry name" value="DNA_pol_Y-fam_little_finger"/>
</dbReference>
<dbReference type="AlphaFoldDB" id="A0A3M0A6R7"/>
<dbReference type="InterPro" id="IPR043128">
    <property type="entry name" value="Rev_trsase/Diguanyl_cyclase"/>
</dbReference>
<dbReference type="Gene3D" id="3.30.1490.100">
    <property type="entry name" value="DNA polymerase, Y-family, little finger domain"/>
    <property type="match status" value="1"/>
</dbReference>
<dbReference type="GO" id="GO:0006281">
    <property type="term" value="P:DNA repair"/>
    <property type="evidence" value="ECO:0007669"/>
    <property type="project" value="InterPro"/>
</dbReference>
<dbReference type="CDD" id="cd03586">
    <property type="entry name" value="PolY_Pol_IV_kappa"/>
    <property type="match status" value="1"/>
</dbReference>
<dbReference type="GO" id="GO:0042276">
    <property type="term" value="P:error-prone translesion synthesis"/>
    <property type="evidence" value="ECO:0007669"/>
    <property type="project" value="TreeGrafter"/>
</dbReference>
<keyword evidence="4" id="KW-1185">Reference proteome</keyword>
<sequence>MKKVFFHLDMDTFFVSCERKMNPDLIDKPVAIANNFKRSIAASISYELKRIGLKSGDPVFKIKELCPSTIFVKPHYDLYNSTSKFIFNLIQEKFCQNLEIYSIDECFLDVTNILKNNEDPVAVAKKLQTLIWEEAKIPCSIGISFTKFLAKMSTNLIKPHGILMTQEKDIEKHFFNLPIGKIWGIGKKSSNKLNQSGIITYKDLVESKNTLVLRKILTKNYQLFVNQLTGKNVIDKIEPYSQAKGIGNSITFMEDDLTDARQLLNEMFRVAQNVALRLQNQNLEGKVIGLQIRNQFGDWNSKQKKIVEPINDAEMIFEICKKLFNELWDERPIRGIGIRVSSVSSIFERSEGFDLLSDIDTNSVKGIISQVNQAIGKKVVKTGKDFVKENQKKQDNIRFVREDFVEDKVAIMEEKWK</sequence>
<dbReference type="Pfam" id="PF11799">
    <property type="entry name" value="IMS_C"/>
    <property type="match status" value="1"/>
</dbReference>
<dbReference type="SUPFAM" id="SSF56672">
    <property type="entry name" value="DNA/RNA polymerases"/>
    <property type="match status" value="1"/>
</dbReference>